<evidence type="ECO:0000313" key="7">
    <source>
        <dbReference type="EMBL" id="TKI02057.1"/>
    </source>
</evidence>
<evidence type="ECO:0000259" key="6">
    <source>
        <dbReference type="PROSITE" id="PS50850"/>
    </source>
</evidence>
<dbReference type="EMBL" id="SZPQ01000117">
    <property type="protein sequence ID" value="TKI02057.1"/>
    <property type="molecule type" value="Genomic_DNA"/>
</dbReference>
<keyword evidence="4 5" id="KW-0472">Membrane</keyword>
<dbReference type="PANTHER" id="PTHR11662:SF399">
    <property type="entry name" value="FI19708P1-RELATED"/>
    <property type="match status" value="1"/>
</dbReference>
<evidence type="ECO:0000256" key="5">
    <source>
        <dbReference type="SAM" id="Phobius"/>
    </source>
</evidence>
<dbReference type="Pfam" id="PF07690">
    <property type="entry name" value="MFS_1"/>
    <property type="match status" value="1"/>
</dbReference>
<evidence type="ECO:0000256" key="1">
    <source>
        <dbReference type="ARBA" id="ARBA00004141"/>
    </source>
</evidence>
<feature type="domain" description="Major facilitator superfamily (MFS) profile" evidence="6">
    <location>
        <begin position="13"/>
        <end position="413"/>
    </location>
</feature>
<dbReference type="PROSITE" id="PS50850">
    <property type="entry name" value="MFS"/>
    <property type="match status" value="1"/>
</dbReference>
<feature type="transmembrane region" description="Helical" evidence="5">
    <location>
        <begin position="264"/>
        <end position="288"/>
    </location>
</feature>
<evidence type="ECO:0000256" key="4">
    <source>
        <dbReference type="ARBA" id="ARBA00023136"/>
    </source>
</evidence>
<name>A0ABY2SFU5_9HYPH</name>
<accession>A0ABY2SFU5</accession>
<reference evidence="7 8" key="1">
    <citation type="submission" date="2019-04" db="EMBL/GenBank/DDBJ databases">
        <authorList>
            <person name="Li M."/>
            <person name="Gao C."/>
        </authorList>
    </citation>
    <scope>NUCLEOTIDE SEQUENCE [LARGE SCALE GENOMIC DNA]</scope>
    <source>
        <strain evidence="7 8">BGMRC 2031</strain>
    </source>
</reference>
<dbReference type="RefSeq" id="WP_136993223.1">
    <property type="nucleotide sequence ID" value="NZ_SZPQ01000117.1"/>
</dbReference>
<evidence type="ECO:0000256" key="2">
    <source>
        <dbReference type="ARBA" id="ARBA00022692"/>
    </source>
</evidence>
<keyword evidence="3 5" id="KW-1133">Transmembrane helix</keyword>
<feature type="transmembrane region" description="Helical" evidence="5">
    <location>
        <begin position="47"/>
        <end position="66"/>
    </location>
</feature>
<dbReference type="PANTHER" id="PTHR11662">
    <property type="entry name" value="SOLUTE CARRIER FAMILY 17"/>
    <property type="match status" value="1"/>
</dbReference>
<dbReference type="SUPFAM" id="SSF103473">
    <property type="entry name" value="MFS general substrate transporter"/>
    <property type="match status" value="1"/>
</dbReference>
<dbReference type="InterPro" id="IPR011701">
    <property type="entry name" value="MFS"/>
</dbReference>
<feature type="transmembrane region" description="Helical" evidence="5">
    <location>
        <begin position="86"/>
        <end position="105"/>
    </location>
</feature>
<dbReference type="InterPro" id="IPR050382">
    <property type="entry name" value="MFS_Na/Anion_cotransporter"/>
</dbReference>
<dbReference type="InterPro" id="IPR036259">
    <property type="entry name" value="MFS_trans_sf"/>
</dbReference>
<sequence>MKTTMFQGATGRVFVLICSMYFIEYIDRVNISIAAPLLKTEMHLSNTQLGLILSAFGYCYALFQIINGYFGDKIGPHRMLALSGLLWAAGTLATGLAGGLIALFFSRMLVGLGEAGTIPNATRAMGNWVPVARRGFAQGFTHSSARAAAAITPPIMVALIPLIGWRGAFIALGCVSLAWAALWIGYFRNDPRRHRGVTPEEIARLPAYTGPAHHTPVPWLALARRILPVTLVFFCHAWALWLYLSWLPSFFVGEYGINLKTSALFTSGVFIAGVVGNTAGGLLTDAWYQRSRNINAARRNIIIIAFLGSLIFMSCVLFIRQQDIIALCLAASLFFLELAEGPIWAVPLDVAPSCAGVASGFVSTSAGIAGVVSPLAFGYISDVTGSYRLPFIMSIALLFCGVVLSFGNPPEKPVCS</sequence>
<proteinExistence type="predicted"/>
<feature type="transmembrane region" description="Helical" evidence="5">
    <location>
        <begin position="300"/>
        <end position="319"/>
    </location>
</feature>
<evidence type="ECO:0000256" key="3">
    <source>
        <dbReference type="ARBA" id="ARBA00022989"/>
    </source>
</evidence>
<evidence type="ECO:0000313" key="8">
    <source>
        <dbReference type="Proteomes" id="UP000305202"/>
    </source>
</evidence>
<comment type="caution">
    <text evidence="7">The sequence shown here is derived from an EMBL/GenBank/DDBJ whole genome shotgun (WGS) entry which is preliminary data.</text>
</comment>
<feature type="transmembrane region" description="Helical" evidence="5">
    <location>
        <begin position="226"/>
        <end position="244"/>
    </location>
</feature>
<protein>
    <submittedName>
        <fullName evidence="7">MFS transporter</fullName>
    </submittedName>
</protein>
<feature type="transmembrane region" description="Helical" evidence="5">
    <location>
        <begin position="358"/>
        <end position="381"/>
    </location>
</feature>
<feature type="transmembrane region" description="Helical" evidence="5">
    <location>
        <begin position="325"/>
        <end position="346"/>
    </location>
</feature>
<dbReference type="CDD" id="cd17319">
    <property type="entry name" value="MFS_ExuT_GudP_like"/>
    <property type="match status" value="1"/>
</dbReference>
<dbReference type="Gene3D" id="1.20.1250.20">
    <property type="entry name" value="MFS general substrate transporter like domains"/>
    <property type="match status" value="2"/>
</dbReference>
<feature type="transmembrane region" description="Helical" evidence="5">
    <location>
        <begin position="6"/>
        <end position="26"/>
    </location>
</feature>
<gene>
    <name evidence="7" type="ORF">FCN80_25875</name>
</gene>
<feature type="transmembrane region" description="Helical" evidence="5">
    <location>
        <begin position="387"/>
        <end position="407"/>
    </location>
</feature>
<keyword evidence="2 5" id="KW-0812">Transmembrane</keyword>
<keyword evidence="8" id="KW-1185">Reference proteome</keyword>
<dbReference type="InterPro" id="IPR020846">
    <property type="entry name" value="MFS_dom"/>
</dbReference>
<organism evidence="7 8">
    <name type="scientific">Martelella alba</name>
    <dbReference type="NCBI Taxonomy" id="2590451"/>
    <lineage>
        <taxon>Bacteria</taxon>
        <taxon>Pseudomonadati</taxon>
        <taxon>Pseudomonadota</taxon>
        <taxon>Alphaproteobacteria</taxon>
        <taxon>Hyphomicrobiales</taxon>
        <taxon>Aurantimonadaceae</taxon>
        <taxon>Martelella</taxon>
    </lineage>
</organism>
<comment type="subcellular location">
    <subcellularLocation>
        <location evidence="1">Membrane</location>
        <topology evidence="1">Multi-pass membrane protein</topology>
    </subcellularLocation>
</comment>
<dbReference type="Proteomes" id="UP000305202">
    <property type="component" value="Unassembled WGS sequence"/>
</dbReference>
<feature type="transmembrane region" description="Helical" evidence="5">
    <location>
        <begin position="169"/>
        <end position="187"/>
    </location>
</feature>